<dbReference type="Proteomes" id="UP000013167">
    <property type="component" value="Unassembled WGS sequence"/>
</dbReference>
<dbReference type="CDD" id="cd11614">
    <property type="entry name" value="SAF_CpaB_FlgA_like"/>
    <property type="match status" value="1"/>
</dbReference>
<protein>
    <recommendedName>
        <fullName evidence="1">SAF domain-containing protein</fullName>
    </recommendedName>
</protein>
<dbReference type="RefSeq" id="WP_010850490.1">
    <property type="nucleotide sequence ID" value="NZ_HF570956.1"/>
</dbReference>
<accession>N0E199</accession>
<dbReference type="AlphaFoldDB" id="N0E199"/>
<comment type="caution">
    <text evidence="2">The sequence shown here is derived from an EMBL/GenBank/DDBJ whole genome shotgun (WGS) entry which is preliminary data.</text>
</comment>
<feature type="domain" description="SAF" evidence="1">
    <location>
        <begin position="54"/>
        <end position="115"/>
    </location>
</feature>
<sequence>MDKSASPLRRLRLSPGRRARWRRRVARRVLSFALLTSALLTVFFSTRAPAADGHLVIVAADDLTAGAILTGEDLREVAVPSQIAGVLLESRDGLVGRRLAVPVARGTPLSGAVLVPRTALEGLPSGTVAVHVGASDPRMLDLLSPGQTVRLHRVDSGLLAASGVRVLAVDPAGEAMADRGAARGLVVALTPQAADEALAGDGTFDTALRFHVLPEAS</sequence>
<reference evidence="2 3" key="1">
    <citation type="journal article" date="2013" name="ISME J.">
        <title>A metabolic model for members of the genus Tetrasphaera involved in enhanced biological phosphorus removal.</title>
        <authorList>
            <person name="Kristiansen R."/>
            <person name="Nguyen H.T.T."/>
            <person name="Saunders A.M."/>
            <person name="Nielsen J.L."/>
            <person name="Wimmer R."/>
            <person name="Le V.Q."/>
            <person name="McIlroy S.J."/>
            <person name="Petrovski S."/>
            <person name="Seviour R.J."/>
            <person name="Calteau A."/>
            <person name="Nielsen K.L."/>
            <person name="Nielsen P.H."/>
        </authorList>
    </citation>
    <scope>NUCLEOTIDE SEQUENCE [LARGE SCALE GENOMIC DNA]</scope>
    <source>
        <strain evidence="2 3">Lp2</strain>
    </source>
</reference>
<dbReference type="HOGENOM" id="CLU_1271771_0_0_11"/>
<gene>
    <name evidence="2" type="ORF">BN10_630001</name>
</gene>
<dbReference type="STRING" id="1193181.BN10_630001"/>
<proteinExistence type="predicted"/>
<evidence type="ECO:0000313" key="3">
    <source>
        <dbReference type="Proteomes" id="UP000013167"/>
    </source>
</evidence>
<dbReference type="SMART" id="SM00858">
    <property type="entry name" value="SAF"/>
    <property type="match status" value="1"/>
</dbReference>
<dbReference type="eggNOG" id="COG3745">
    <property type="taxonomic scope" value="Bacteria"/>
</dbReference>
<dbReference type="EMBL" id="CAIZ01000134">
    <property type="protein sequence ID" value="CCH70647.1"/>
    <property type="molecule type" value="Genomic_DNA"/>
</dbReference>
<evidence type="ECO:0000259" key="1">
    <source>
        <dbReference type="SMART" id="SM00858"/>
    </source>
</evidence>
<organism evidence="2 3">
    <name type="scientific">Phycicoccus elongatus Lp2</name>
    <dbReference type="NCBI Taxonomy" id="1193181"/>
    <lineage>
        <taxon>Bacteria</taxon>
        <taxon>Bacillati</taxon>
        <taxon>Actinomycetota</taxon>
        <taxon>Actinomycetes</taxon>
        <taxon>Micrococcales</taxon>
        <taxon>Intrasporangiaceae</taxon>
        <taxon>Phycicoccus</taxon>
    </lineage>
</organism>
<dbReference type="InterPro" id="IPR013974">
    <property type="entry name" value="SAF"/>
</dbReference>
<dbReference type="Pfam" id="PF08666">
    <property type="entry name" value="SAF"/>
    <property type="match status" value="1"/>
</dbReference>
<dbReference type="OrthoDB" id="4870362at2"/>
<keyword evidence="3" id="KW-1185">Reference proteome</keyword>
<name>N0E199_9MICO</name>
<evidence type="ECO:0000313" key="2">
    <source>
        <dbReference type="EMBL" id="CCH70647.1"/>
    </source>
</evidence>